<feature type="domain" description="4Fe-4S ferredoxin-type" evidence="4">
    <location>
        <begin position="1"/>
        <end position="29"/>
    </location>
</feature>
<name>A0A521CYY8_9BACT</name>
<proteinExistence type="predicted"/>
<organism evidence="5 6">
    <name type="scientific">Fodinibius sediminis</name>
    <dbReference type="NCBI Taxonomy" id="1214077"/>
    <lineage>
        <taxon>Bacteria</taxon>
        <taxon>Pseudomonadati</taxon>
        <taxon>Balneolota</taxon>
        <taxon>Balneolia</taxon>
        <taxon>Balneolales</taxon>
        <taxon>Balneolaceae</taxon>
        <taxon>Fodinibius</taxon>
    </lineage>
</organism>
<dbReference type="Pfam" id="PF00037">
    <property type="entry name" value="Fer4"/>
    <property type="match status" value="1"/>
</dbReference>
<gene>
    <name evidence="5" type="ORF">SAMN06265218_10834</name>
</gene>
<evidence type="ECO:0000256" key="1">
    <source>
        <dbReference type="ARBA" id="ARBA00022723"/>
    </source>
</evidence>
<evidence type="ECO:0000313" key="5">
    <source>
        <dbReference type="EMBL" id="SMO64643.1"/>
    </source>
</evidence>
<evidence type="ECO:0000256" key="3">
    <source>
        <dbReference type="ARBA" id="ARBA00023014"/>
    </source>
</evidence>
<evidence type="ECO:0000259" key="4">
    <source>
        <dbReference type="PROSITE" id="PS51379"/>
    </source>
</evidence>
<dbReference type="GO" id="GO:0051536">
    <property type="term" value="F:iron-sulfur cluster binding"/>
    <property type="evidence" value="ECO:0007669"/>
    <property type="project" value="UniProtKB-KW"/>
</dbReference>
<dbReference type="AlphaFoldDB" id="A0A521CYY8"/>
<evidence type="ECO:0000313" key="6">
    <source>
        <dbReference type="Proteomes" id="UP000317593"/>
    </source>
</evidence>
<keyword evidence="3" id="KW-0411">Iron-sulfur</keyword>
<dbReference type="InterPro" id="IPR017900">
    <property type="entry name" value="4Fe4S_Fe_S_CS"/>
</dbReference>
<dbReference type="Proteomes" id="UP000317593">
    <property type="component" value="Unassembled WGS sequence"/>
</dbReference>
<dbReference type="InterPro" id="IPR017896">
    <property type="entry name" value="4Fe4S_Fe-S-bd"/>
</dbReference>
<dbReference type="GO" id="GO:0046872">
    <property type="term" value="F:metal ion binding"/>
    <property type="evidence" value="ECO:0007669"/>
    <property type="project" value="UniProtKB-KW"/>
</dbReference>
<dbReference type="EMBL" id="FXTH01000008">
    <property type="protein sequence ID" value="SMO64643.1"/>
    <property type="molecule type" value="Genomic_DNA"/>
</dbReference>
<evidence type="ECO:0000256" key="2">
    <source>
        <dbReference type="ARBA" id="ARBA00023004"/>
    </source>
</evidence>
<dbReference type="PROSITE" id="PS00198">
    <property type="entry name" value="4FE4S_FER_1"/>
    <property type="match status" value="1"/>
</dbReference>
<dbReference type="RefSeq" id="WP_142714463.1">
    <property type="nucleotide sequence ID" value="NZ_FXTH01000008.1"/>
</dbReference>
<dbReference type="SUPFAM" id="SSF54862">
    <property type="entry name" value="4Fe-4S ferredoxins"/>
    <property type="match status" value="1"/>
</dbReference>
<keyword evidence="1" id="KW-0479">Metal-binding</keyword>
<keyword evidence="2" id="KW-0408">Iron</keyword>
<reference evidence="5 6" key="1">
    <citation type="submission" date="2017-05" db="EMBL/GenBank/DDBJ databases">
        <authorList>
            <person name="Varghese N."/>
            <person name="Submissions S."/>
        </authorList>
    </citation>
    <scope>NUCLEOTIDE SEQUENCE [LARGE SCALE GENOMIC DNA]</scope>
    <source>
        <strain evidence="5 6">DSM 21194</strain>
    </source>
</reference>
<sequence>MALLITDDCINCGYCLVECPNQAIYEPDMEWSLAEGTRLKGRVMVGEGREINAKKFHPPLSKQYHFIVPEKCSECKGAYDMPQCAEVCPNPESLRTGRHSEKIIGLLLKQFHMNPDVNE</sequence>
<keyword evidence="6" id="KW-1185">Reference proteome</keyword>
<accession>A0A521CYY8</accession>
<protein>
    <submittedName>
        <fullName evidence="5">4Fe-4S dicluster domain-containing protein</fullName>
    </submittedName>
</protein>
<dbReference type="OrthoDB" id="9803397at2"/>
<dbReference type="PROSITE" id="PS51379">
    <property type="entry name" value="4FE4S_FER_2"/>
    <property type="match status" value="1"/>
</dbReference>
<dbReference type="Gene3D" id="3.30.70.20">
    <property type="match status" value="1"/>
</dbReference>